<dbReference type="PANTHER" id="PTHR30354:SF7">
    <property type="entry name" value="BLL7963 PROTEIN"/>
    <property type="match status" value="1"/>
</dbReference>
<dbReference type="InterPro" id="IPR003474">
    <property type="entry name" value="Glcn_transporter"/>
</dbReference>
<feature type="transmembrane region" description="Helical" evidence="1">
    <location>
        <begin position="57"/>
        <end position="81"/>
    </location>
</feature>
<keyword evidence="1" id="KW-0812">Transmembrane</keyword>
<keyword evidence="1" id="KW-1133">Transmembrane helix</keyword>
<keyword evidence="1" id="KW-0472">Membrane</keyword>
<sequence length="456" mass="47621">MGVFGLVIALLALILMALRGVNIIVAGLISTLIVLVTNNIDVATGLNEYFAFGKLGAFTFFGRFFLLFVAGAVFGALMSHSGAASSIAHTLAEKLGAHRSLWIIALACAVLTYGGVSAFVVLFSVNALGQQLIQRAGIPKHLMVGAVALGAGTFTLTAMPGTPSLNNVLAAAALETDLYAAPVIGFIGSLVMFGLGMWYLESQRKRLALSGGGIGADLAPQDDQVPHDDRLPHWLPSSLPLLVVLGLIALPTVLGKFVDPQSGSLVASVVTYAKQQPIFWPVICLVVGWFAIILLLPKARQSVVSVIGEGANNAVMPVLNTAIVIGFGSVVSQTESFQWFVDTMLNLDMSPLLSLLSSVSVIAGITGSSSGGLQIFLQTMGQSYLELGIPADVLHRLAAMASGGLDSLPHCGGVIAFLTIMGSNHKESYKEIFIVSVLIPIFAALIGIAMAGAFYL</sequence>
<dbReference type="RefSeq" id="WP_091391219.1">
    <property type="nucleotide sequence ID" value="NZ_FNQO01000007.1"/>
</dbReference>
<dbReference type="Pfam" id="PF02447">
    <property type="entry name" value="GntP_permease"/>
    <property type="match status" value="1"/>
</dbReference>
<name>A0A1H4BQ09_9GAMM</name>
<organism evidence="2 3">
    <name type="scientific">Microbulbifer marinus</name>
    <dbReference type="NCBI Taxonomy" id="658218"/>
    <lineage>
        <taxon>Bacteria</taxon>
        <taxon>Pseudomonadati</taxon>
        <taxon>Pseudomonadota</taxon>
        <taxon>Gammaproteobacteria</taxon>
        <taxon>Cellvibrionales</taxon>
        <taxon>Microbulbiferaceae</taxon>
        <taxon>Microbulbifer</taxon>
    </lineage>
</organism>
<feature type="transmembrane region" description="Helical" evidence="1">
    <location>
        <begin position="101"/>
        <end position="129"/>
    </location>
</feature>
<feature type="transmembrane region" description="Helical" evidence="1">
    <location>
        <begin position="352"/>
        <end position="377"/>
    </location>
</feature>
<evidence type="ECO:0000313" key="3">
    <source>
        <dbReference type="Proteomes" id="UP000198658"/>
    </source>
</evidence>
<reference evidence="3" key="1">
    <citation type="submission" date="2016-10" db="EMBL/GenBank/DDBJ databases">
        <authorList>
            <person name="Varghese N."/>
            <person name="Submissions S."/>
        </authorList>
    </citation>
    <scope>NUCLEOTIDE SEQUENCE [LARGE SCALE GENOMIC DNA]</scope>
    <source>
        <strain evidence="3">CGMCC 1.10657</strain>
    </source>
</reference>
<evidence type="ECO:0000313" key="2">
    <source>
        <dbReference type="EMBL" id="SEA49902.1"/>
    </source>
</evidence>
<protein>
    <submittedName>
        <fullName evidence="2">H+/gluconate symporter</fullName>
    </submittedName>
</protein>
<proteinExistence type="predicted"/>
<dbReference type="EMBL" id="FNQO01000007">
    <property type="protein sequence ID" value="SEA49902.1"/>
    <property type="molecule type" value="Genomic_DNA"/>
</dbReference>
<dbReference type="PANTHER" id="PTHR30354">
    <property type="entry name" value="GNT FAMILY GLUCONATE TRANSPORTER"/>
    <property type="match status" value="1"/>
</dbReference>
<feature type="transmembrane region" description="Helical" evidence="1">
    <location>
        <begin position="179"/>
        <end position="200"/>
    </location>
</feature>
<dbReference type="GO" id="GO:0005886">
    <property type="term" value="C:plasma membrane"/>
    <property type="evidence" value="ECO:0007669"/>
    <property type="project" value="TreeGrafter"/>
</dbReference>
<gene>
    <name evidence="2" type="ORF">SAMN05216562_3380</name>
</gene>
<dbReference type="OrthoDB" id="86125at2"/>
<feature type="transmembrane region" description="Helical" evidence="1">
    <location>
        <begin position="432"/>
        <end position="455"/>
    </location>
</feature>
<feature type="transmembrane region" description="Helical" evidence="1">
    <location>
        <begin position="239"/>
        <end position="258"/>
    </location>
</feature>
<feature type="transmembrane region" description="Helical" evidence="1">
    <location>
        <begin position="6"/>
        <end position="36"/>
    </location>
</feature>
<dbReference type="GO" id="GO:0015128">
    <property type="term" value="F:gluconate transmembrane transporter activity"/>
    <property type="evidence" value="ECO:0007669"/>
    <property type="project" value="InterPro"/>
</dbReference>
<accession>A0A1H4BQ09</accession>
<feature type="transmembrane region" description="Helical" evidence="1">
    <location>
        <begin position="278"/>
        <end position="296"/>
    </location>
</feature>
<feature type="transmembrane region" description="Helical" evidence="1">
    <location>
        <begin position="141"/>
        <end position="159"/>
    </location>
</feature>
<dbReference type="Proteomes" id="UP000198658">
    <property type="component" value="Unassembled WGS sequence"/>
</dbReference>
<evidence type="ECO:0000256" key="1">
    <source>
        <dbReference type="SAM" id="Phobius"/>
    </source>
</evidence>
<keyword evidence="3" id="KW-1185">Reference proteome</keyword>
<dbReference type="AlphaFoldDB" id="A0A1H4BQ09"/>